<organism evidence="1 2">
    <name type="scientific">Micromonospora echinofusca</name>
    <dbReference type="NCBI Taxonomy" id="47858"/>
    <lineage>
        <taxon>Bacteria</taxon>
        <taxon>Bacillati</taxon>
        <taxon>Actinomycetota</taxon>
        <taxon>Actinomycetes</taxon>
        <taxon>Micromonosporales</taxon>
        <taxon>Micromonosporaceae</taxon>
        <taxon>Micromonospora</taxon>
    </lineage>
</organism>
<evidence type="ECO:0008006" key="3">
    <source>
        <dbReference type="Google" id="ProtNLM"/>
    </source>
</evidence>
<reference evidence="1 2" key="1">
    <citation type="submission" date="2016-06" db="EMBL/GenBank/DDBJ databases">
        <authorList>
            <person name="Kjaerup R.B."/>
            <person name="Dalgaard T.S."/>
            <person name="Juul-Madsen H.R."/>
        </authorList>
    </citation>
    <scope>NUCLEOTIDE SEQUENCE [LARGE SCALE GENOMIC DNA]</scope>
    <source>
        <strain evidence="1 2">DSM 43913</strain>
    </source>
</reference>
<dbReference type="InterPro" id="IPR050767">
    <property type="entry name" value="Sel1_AlgK"/>
</dbReference>
<dbReference type="PANTHER" id="PTHR11102">
    <property type="entry name" value="SEL-1-LIKE PROTEIN"/>
    <property type="match status" value="1"/>
</dbReference>
<dbReference type="Pfam" id="PF08238">
    <property type="entry name" value="Sel1"/>
    <property type="match status" value="4"/>
</dbReference>
<evidence type="ECO:0000313" key="1">
    <source>
        <dbReference type="EMBL" id="SCG16751.1"/>
    </source>
</evidence>
<dbReference type="Gene3D" id="1.25.40.10">
    <property type="entry name" value="Tetratricopeptide repeat domain"/>
    <property type="match status" value="1"/>
</dbReference>
<dbReference type="AlphaFoldDB" id="A0A1C5GAH0"/>
<accession>A0A1C5GAH0</accession>
<dbReference type="Proteomes" id="UP000198251">
    <property type="component" value="Chromosome I"/>
</dbReference>
<sequence>MTLTPATASSAPGDTLLAETERVTAAEPLDAAHLEGLCREIDGRIVRGDVMIGILPIRAYEVLVRGYLAAARAGRTDAWVPLGRRLLDLPIGQPPAWPSPHPFPTSGNDVLDAALRCFAEAAGQGDRQGAYLFAAVGREAVGRVGRYALTLLEPLRADDPTGEARYWSGIVHYLLGEGEAAVAYHRQAAEAGNADAMFELHVLHDTGDMVPRDGAVARQWLLRAAEREHPRALYNVAAGHASGRGFPRDEAVAAGWYERAANAGNARAAATLGVMCLLGSGVPTDPARAARWLDQAEEQGFDVDGWLDQLGMRRPS</sequence>
<dbReference type="PANTHER" id="PTHR11102:SF160">
    <property type="entry name" value="ERAD-ASSOCIATED E3 UBIQUITIN-PROTEIN LIGASE COMPONENT HRD3"/>
    <property type="match status" value="1"/>
</dbReference>
<name>A0A1C5GAH0_MICEH</name>
<dbReference type="InterPro" id="IPR011990">
    <property type="entry name" value="TPR-like_helical_dom_sf"/>
</dbReference>
<dbReference type="SMART" id="SM00671">
    <property type="entry name" value="SEL1"/>
    <property type="match status" value="3"/>
</dbReference>
<dbReference type="GeneID" id="95802809"/>
<gene>
    <name evidence="1" type="ORF">GA0070610_3025</name>
</gene>
<protein>
    <recommendedName>
        <fullName evidence="3">TPR repeat</fullName>
    </recommendedName>
</protein>
<evidence type="ECO:0000313" key="2">
    <source>
        <dbReference type="Proteomes" id="UP000198251"/>
    </source>
</evidence>
<proteinExistence type="predicted"/>
<dbReference type="SUPFAM" id="SSF81901">
    <property type="entry name" value="HCP-like"/>
    <property type="match status" value="1"/>
</dbReference>
<dbReference type="EMBL" id="LT607733">
    <property type="protein sequence ID" value="SCG16751.1"/>
    <property type="molecule type" value="Genomic_DNA"/>
</dbReference>
<keyword evidence="2" id="KW-1185">Reference proteome</keyword>
<dbReference type="InterPro" id="IPR006597">
    <property type="entry name" value="Sel1-like"/>
</dbReference>
<dbReference type="RefSeq" id="WP_089000599.1">
    <property type="nucleotide sequence ID" value="NZ_JBFAAC010000010.1"/>
</dbReference>